<dbReference type="GO" id="GO:0015562">
    <property type="term" value="F:efflux transmembrane transporter activity"/>
    <property type="evidence" value="ECO:0007669"/>
    <property type="project" value="TreeGrafter"/>
</dbReference>
<keyword evidence="2" id="KW-0175">Coiled coil</keyword>
<comment type="caution">
    <text evidence="5">The sequence shown here is derived from an EMBL/GenBank/DDBJ whole genome shotgun (WGS) entry which is preliminary data.</text>
</comment>
<evidence type="ECO:0000256" key="3">
    <source>
        <dbReference type="SAM" id="SignalP"/>
    </source>
</evidence>
<reference evidence="5 6" key="1">
    <citation type="submission" date="2020-04" db="EMBL/GenBank/DDBJ databases">
        <title>Azohydromonas sp. isolated from soil.</title>
        <authorList>
            <person name="Dahal R.H."/>
        </authorList>
    </citation>
    <scope>NUCLEOTIDE SEQUENCE [LARGE SCALE GENOMIC DNA]</scope>
    <source>
        <strain evidence="5 6">G-1-1-14</strain>
    </source>
</reference>
<dbReference type="GO" id="GO:1990281">
    <property type="term" value="C:efflux pump complex"/>
    <property type="evidence" value="ECO:0007669"/>
    <property type="project" value="TreeGrafter"/>
</dbReference>
<evidence type="ECO:0000256" key="1">
    <source>
        <dbReference type="ARBA" id="ARBA00009477"/>
    </source>
</evidence>
<evidence type="ECO:0000256" key="2">
    <source>
        <dbReference type="SAM" id="Coils"/>
    </source>
</evidence>
<dbReference type="Gene3D" id="2.40.420.20">
    <property type="match status" value="1"/>
</dbReference>
<feature type="coiled-coil region" evidence="2">
    <location>
        <begin position="108"/>
        <end position="137"/>
    </location>
</feature>
<keyword evidence="3" id="KW-0732">Signal</keyword>
<dbReference type="PANTHER" id="PTHR30469:SF15">
    <property type="entry name" value="HLYD FAMILY OF SECRETION PROTEINS"/>
    <property type="match status" value="1"/>
</dbReference>
<evidence type="ECO:0000313" key="6">
    <source>
        <dbReference type="Proteomes" id="UP000574067"/>
    </source>
</evidence>
<dbReference type="Gene3D" id="2.40.50.100">
    <property type="match status" value="1"/>
</dbReference>
<organism evidence="5 6">
    <name type="scientific">Azohydromonas caseinilytica</name>
    <dbReference type="NCBI Taxonomy" id="2728836"/>
    <lineage>
        <taxon>Bacteria</taxon>
        <taxon>Pseudomonadati</taxon>
        <taxon>Pseudomonadota</taxon>
        <taxon>Betaproteobacteria</taxon>
        <taxon>Burkholderiales</taxon>
        <taxon>Sphaerotilaceae</taxon>
        <taxon>Azohydromonas</taxon>
    </lineage>
</organism>
<dbReference type="InterPro" id="IPR058792">
    <property type="entry name" value="Beta-barrel_RND_2"/>
</dbReference>
<evidence type="ECO:0000313" key="5">
    <source>
        <dbReference type="EMBL" id="NML15148.1"/>
    </source>
</evidence>
<sequence length="392" mass="40474">MKPTSRTAALAVLVAALAGAGLALNVHSQPAKDKAAAPRAALSVTVTQPQPAQWAQTLSANGNVAAWQETIVGAELGGVALAQVLVNVGDVVKRGQPLARLVDDTIRADVAQAQAALAEAQAALAEAKANAERARALQQSGALSAQQISQYLTGEQTAAARVQAARAQLDAQQLRLRKTQVLAPDDGVVSARSAAVGSVAQPGLELFRLIRQGRLEWRAEVPATELPKVKPGQAVTLLTPAGTRVAGKVRQLAPTIDPQTRNALVYVDLQPGPGSDVRAGLFARGEFTLAQRPVLTLPAAAVLLREGFSYVMVVGPDSKVSQVKVEAGQRQGDRIEVRNLKPEARVVDRGAAFLADGDTVQVVDAPPAAAAGASRQAAAGAAAQTLDAKAAR</sequence>
<keyword evidence="6" id="KW-1185">Reference proteome</keyword>
<dbReference type="PANTHER" id="PTHR30469">
    <property type="entry name" value="MULTIDRUG RESISTANCE PROTEIN MDTA"/>
    <property type="match status" value="1"/>
</dbReference>
<proteinExistence type="inferred from homology"/>
<protein>
    <submittedName>
        <fullName evidence="5">Efflux RND transporter periplasmic adaptor subunit</fullName>
    </submittedName>
</protein>
<dbReference type="Proteomes" id="UP000574067">
    <property type="component" value="Unassembled WGS sequence"/>
</dbReference>
<name>A0A848F7K7_9BURK</name>
<evidence type="ECO:0000259" key="4">
    <source>
        <dbReference type="Pfam" id="PF25954"/>
    </source>
</evidence>
<dbReference type="Pfam" id="PF25954">
    <property type="entry name" value="Beta-barrel_RND_2"/>
    <property type="match status" value="1"/>
</dbReference>
<feature type="domain" description="CusB-like beta-barrel" evidence="4">
    <location>
        <begin position="219"/>
        <end position="288"/>
    </location>
</feature>
<comment type="similarity">
    <text evidence="1">Belongs to the membrane fusion protein (MFP) (TC 8.A.1) family.</text>
</comment>
<dbReference type="InterPro" id="IPR006143">
    <property type="entry name" value="RND_pump_MFP"/>
</dbReference>
<dbReference type="RefSeq" id="WP_169160061.1">
    <property type="nucleotide sequence ID" value="NZ_JABBFW010000005.1"/>
</dbReference>
<gene>
    <name evidence="5" type="ORF">HHL10_09170</name>
</gene>
<feature type="chain" id="PRO_5032892787" evidence="3">
    <location>
        <begin position="24"/>
        <end position="392"/>
    </location>
</feature>
<dbReference type="SUPFAM" id="SSF111369">
    <property type="entry name" value="HlyD-like secretion proteins"/>
    <property type="match status" value="1"/>
</dbReference>
<accession>A0A848F7K7</accession>
<dbReference type="EMBL" id="JABBFW010000005">
    <property type="protein sequence ID" value="NML15148.1"/>
    <property type="molecule type" value="Genomic_DNA"/>
</dbReference>
<feature type="signal peptide" evidence="3">
    <location>
        <begin position="1"/>
        <end position="23"/>
    </location>
</feature>
<dbReference type="NCBIfam" id="TIGR01730">
    <property type="entry name" value="RND_mfp"/>
    <property type="match status" value="1"/>
</dbReference>
<dbReference type="Gene3D" id="1.10.287.470">
    <property type="entry name" value="Helix hairpin bin"/>
    <property type="match status" value="1"/>
</dbReference>
<dbReference type="AlphaFoldDB" id="A0A848F7K7"/>
<dbReference type="Gene3D" id="2.40.30.170">
    <property type="match status" value="1"/>
</dbReference>